<keyword evidence="8" id="KW-1185">Reference proteome</keyword>
<dbReference type="GO" id="GO:0005739">
    <property type="term" value="C:mitochondrion"/>
    <property type="evidence" value="ECO:0007669"/>
    <property type="project" value="EnsemblPlants"/>
</dbReference>
<dbReference type="Pfam" id="PF09768">
    <property type="entry name" value="Peptidase_M76"/>
    <property type="match status" value="1"/>
</dbReference>
<proteinExistence type="inferred from homology"/>
<keyword evidence="2 6" id="KW-0645">Protease</keyword>
<evidence type="ECO:0000256" key="3">
    <source>
        <dbReference type="ARBA" id="ARBA00022723"/>
    </source>
</evidence>
<dbReference type="MEROPS" id="M76.002"/>
<evidence type="ECO:0000313" key="7">
    <source>
        <dbReference type="EMBL" id="ABP00106.1"/>
    </source>
</evidence>
<evidence type="ECO:0000256" key="4">
    <source>
        <dbReference type="ARBA" id="ARBA00022801"/>
    </source>
</evidence>
<dbReference type="KEGG" id="olu:OSTLU_37686"/>
<evidence type="ECO:0000256" key="5">
    <source>
        <dbReference type="ARBA" id="ARBA00023049"/>
    </source>
</evidence>
<evidence type="ECO:0000313" key="8">
    <source>
        <dbReference type="Proteomes" id="UP000001568"/>
    </source>
</evidence>
<dbReference type="EC" id="3.4.24.-" evidence="6"/>
<dbReference type="PANTHER" id="PTHR21711">
    <property type="entry name" value="MITOCHONDRIAL INNER MEMBRANE PROTEASE"/>
    <property type="match status" value="1"/>
</dbReference>
<keyword evidence="5 6" id="KW-0482">Metalloprotease</keyword>
<accession>A4S8T1</accession>
<dbReference type="GO" id="GO:0034982">
    <property type="term" value="P:mitochondrial protein processing"/>
    <property type="evidence" value="ECO:0007669"/>
    <property type="project" value="TreeGrafter"/>
</dbReference>
<dbReference type="GO" id="GO:0033615">
    <property type="term" value="P:mitochondrial proton-transporting ATP synthase complex assembly"/>
    <property type="evidence" value="ECO:0007669"/>
    <property type="project" value="TreeGrafter"/>
</dbReference>
<keyword evidence="3 6" id="KW-0479">Metal-binding</keyword>
<dbReference type="AlphaFoldDB" id="A4S8T1"/>
<evidence type="ECO:0000256" key="2">
    <source>
        <dbReference type="ARBA" id="ARBA00022670"/>
    </source>
</evidence>
<keyword evidence="4 6" id="KW-0378">Hydrolase</keyword>
<gene>
    <name evidence="7" type="ORF">OSTLU_37686</name>
</gene>
<dbReference type="OrthoDB" id="285308at2759"/>
<dbReference type="HOGENOM" id="CLU_079125_3_0_1"/>
<dbReference type="eggNOG" id="KOG3314">
    <property type="taxonomic scope" value="Eukaryota"/>
</dbReference>
<dbReference type="InterPro" id="IPR019165">
    <property type="entry name" value="Peptidase_M76_ATP23"/>
</dbReference>
<dbReference type="OMA" id="EAHQNCV"/>
<reference evidence="7 8" key="1">
    <citation type="journal article" date="2007" name="Proc. Natl. Acad. Sci. U.S.A.">
        <title>The tiny eukaryote Ostreococcus provides genomic insights into the paradox of plankton speciation.</title>
        <authorList>
            <person name="Palenik B."/>
            <person name="Grimwood J."/>
            <person name="Aerts A."/>
            <person name="Rouze P."/>
            <person name="Salamov A."/>
            <person name="Putnam N."/>
            <person name="Dupont C."/>
            <person name="Jorgensen R."/>
            <person name="Derelle E."/>
            <person name="Rombauts S."/>
            <person name="Zhou K."/>
            <person name="Otillar R."/>
            <person name="Merchant S.S."/>
            <person name="Podell S."/>
            <person name="Gaasterland T."/>
            <person name="Napoli C."/>
            <person name="Gendler K."/>
            <person name="Manuell A."/>
            <person name="Tai V."/>
            <person name="Vallon O."/>
            <person name="Piganeau G."/>
            <person name="Jancek S."/>
            <person name="Heijde M."/>
            <person name="Jabbari K."/>
            <person name="Bowler C."/>
            <person name="Lohr M."/>
            <person name="Robbens S."/>
            <person name="Werner G."/>
            <person name="Dubchak I."/>
            <person name="Pazour G.J."/>
            <person name="Ren Q."/>
            <person name="Paulsen I."/>
            <person name="Delwiche C."/>
            <person name="Schmutz J."/>
            <person name="Rokhsar D."/>
            <person name="Van de Peer Y."/>
            <person name="Moreau H."/>
            <person name="Grigoriev I.V."/>
        </authorList>
    </citation>
    <scope>NUCLEOTIDE SEQUENCE [LARGE SCALE GENOMIC DNA]</scope>
    <source>
        <strain evidence="7 8">CCE9901</strain>
    </source>
</reference>
<name>A4S8T1_OSTLU</name>
<sequence>MATRTSPIVRFMLQKLAEAGCAIDARFFSVETCDKSVVGGFRPPDGVVMCHNQIHDRTTMENMLAHELIHAYDQCRGGKKMNWLDVRQHACSEVRAANLSGDCHWMNELMRGRVFFDLKKHHQKCVRRRAELSVAMNPNCTSDAHAKQVVDEVFERCFKDTAPYDDIP</sequence>
<organism evidence="7 8">
    <name type="scientific">Ostreococcus lucimarinus (strain CCE9901)</name>
    <dbReference type="NCBI Taxonomy" id="436017"/>
    <lineage>
        <taxon>Eukaryota</taxon>
        <taxon>Viridiplantae</taxon>
        <taxon>Chlorophyta</taxon>
        <taxon>Mamiellophyceae</taxon>
        <taxon>Mamiellales</taxon>
        <taxon>Bathycoccaceae</taxon>
        <taxon>Ostreococcus</taxon>
    </lineage>
</organism>
<dbReference type="Proteomes" id="UP000001568">
    <property type="component" value="Chromosome 16"/>
</dbReference>
<dbReference type="PANTHER" id="PTHR21711:SF0">
    <property type="entry name" value="MITOCHONDRIAL INNER MEMBRANE PROTEASE ATP23 HOMOLOG"/>
    <property type="match status" value="1"/>
</dbReference>
<protein>
    <recommendedName>
        <fullName evidence="6">Mitochondrial inner membrane protease ATP23</fullName>
        <ecNumber evidence="6">3.4.24.-</ecNumber>
    </recommendedName>
</protein>
<dbReference type="GO" id="GO:0046872">
    <property type="term" value="F:metal ion binding"/>
    <property type="evidence" value="ECO:0007669"/>
    <property type="project" value="UniProtKB-KW"/>
</dbReference>
<comment type="similarity">
    <text evidence="1 6">Belongs to the peptidase M76 family.</text>
</comment>
<evidence type="ECO:0000256" key="6">
    <source>
        <dbReference type="RuleBase" id="RU364057"/>
    </source>
</evidence>
<dbReference type="RefSeq" id="XP_001421812.1">
    <property type="nucleotide sequence ID" value="XM_001421775.1"/>
</dbReference>
<dbReference type="GeneID" id="5005988"/>
<dbReference type="STRING" id="436017.A4S8T1"/>
<dbReference type="GO" id="GO:0004222">
    <property type="term" value="F:metalloendopeptidase activity"/>
    <property type="evidence" value="ECO:0007669"/>
    <property type="project" value="InterPro"/>
</dbReference>
<dbReference type="EMBL" id="CP000596">
    <property type="protein sequence ID" value="ABP00106.1"/>
    <property type="molecule type" value="Genomic_DNA"/>
</dbReference>
<evidence type="ECO:0000256" key="1">
    <source>
        <dbReference type="ARBA" id="ARBA00009915"/>
    </source>
</evidence>
<dbReference type="Gramene" id="ABP00106">
    <property type="protein sequence ID" value="ABP00106"/>
    <property type="gene ID" value="OSTLU_37686"/>
</dbReference>